<evidence type="ECO:0008006" key="4">
    <source>
        <dbReference type="Google" id="ProtNLM"/>
    </source>
</evidence>
<name>A0ABR6VU59_9BACT</name>
<keyword evidence="1" id="KW-1133">Transmembrane helix</keyword>
<sequence length="133" mass="14957">METLSNHRPSFPHAFRPRKFQVPFAFGYAFLLLCFFCGVFYLSRPSILADQALGVISQEAASPDYSASAPAMNAEVVYLRETEEARGADSSNSHPVARTTADLEHHPMFAPLQQQLPDSMPLIFRPEAWQNRK</sequence>
<gene>
    <name evidence="2" type="ORF">H7U12_13410</name>
</gene>
<evidence type="ECO:0000313" key="3">
    <source>
        <dbReference type="Proteomes" id="UP000659698"/>
    </source>
</evidence>
<organism evidence="2 3">
    <name type="scientific">Rufibacter sediminis</name>
    <dbReference type="NCBI Taxonomy" id="2762756"/>
    <lineage>
        <taxon>Bacteria</taxon>
        <taxon>Pseudomonadati</taxon>
        <taxon>Bacteroidota</taxon>
        <taxon>Cytophagia</taxon>
        <taxon>Cytophagales</taxon>
        <taxon>Hymenobacteraceae</taxon>
        <taxon>Rufibacter</taxon>
    </lineage>
</organism>
<keyword evidence="1" id="KW-0472">Membrane</keyword>
<protein>
    <recommendedName>
        <fullName evidence="4">Transmembrane protein</fullName>
    </recommendedName>
</protein>
<comment type="caution">
    <text evidence="2">The sequence shown here is derived from an EMBL/GenBank/DDBJ whole genome shotgun (WGS) entry which is preliminary data.</text>
</comment>
<evidence type="ECO:0000256" key="1">
    <source>
        <dbReference type="SAM" id="Phobius"/>
    </source>
</evidence>
<dbReference type="Proteomes" id="UP000659698">
    <property type="component" value="Unassembled WGS sequence"/>
</dbReference>
<accession>A0ABR6VU59</accession>
<keyword evidence="3" id="KW-1185">Reference proteome</keyword>
<feature type="transmembrane region" description="Helical" evidence="1">
    <location>
        <begin position="20"/>
        <end position="42"/>
    </location>
</feature>
<evidence type="ECO:0000313" key="2">
    <source>
        <dbReference type="EMBL" id="MBC3540685.1"/>
    </source>
</evidence>
<reference evidence="2 3" key="1">
    <citation type="journal article" date="2019" name="Int. J. Syst. Evol. Microbiol.">
        <title>Rufibacter sediminis sp. nov., isolated from freshwater lake sediment.</title>
        <authorList>
            <person name="Qu J.H."/>
            <person name="Zhang L.J."/>
            <person name="Fu Y.H."/>
            <person name="Li H.F."/>
        </authorList>
    </citation>
    <scope>NUCLEOTIDE SEQUENCE [LARGE SCALE GENOMIC DNA]</scope>
    <source>
        <strain evidence="2 3">H-1</strain>
    </source>
</reference>
<dbReference type="EMBL" id="JACOAF010000030">
    <property type="protein sequence ID" value="MBC3540685.1"/>
    <property type="molecule type" value="Genomic_DNA"/>
</dbReference>
<dbReference type="RefSeq" id="WP_186638746.1">
    <property type="nucleotide sequence ID" value="NZ_JACOAF010000030.1"/>
</dbReference>
<keyword evidence="1" id="KW-0812">Transmembrane</keyword>
<proteinExistence type="predicted"/>